<reference evidence="1" key="1">
    <citation type="journal article" date="2015" name="Nature">
        <title>Complex archaea that bridge the gap between prokaryotes and eukaryotes.</title>
        <authorList>
            <person name="Spang A."/>
            <person name="Saw J.H."/>
            <person name="Jorgensen S.L."/>
            <person name="Zaremba-Niedzwiedzka K."/>
            <person name="Martijn J."/>
            <person name="Lind A.E."/>
            <person name="van Eijk R."/>
            <person name="Schleper C."/>
            <person name="Guy L."/>
            <person name="Ettema T.J."/>
        </authorList>
    </citation>
    <scope>NUCLEOTIDE SEQUENCE</scope>
</reference>
<accession>A0A0F9LEB3</accession>
<protein>
    <recommendedName>
        <fullName evidence="2">Transcription regulator TrmB N-terminal domain-containing protein</fullName>
    </recommendedName>
</protein>
<sequence length="56" mass="6488">VQLGMLNKEQFNLLKICDGKNTIEEVASIAQKRVEEVEDMMENLRKKGLVRVIKRT</sequence>
<feature type="non-terminal residue" evidence="1">
    <location>
        <position position="1"/>
    </location>
</feature>
<evidence type="ECO:0008006" key="2">
    <source>
        <dbReference type="Google" id="ProtNLM"/>
    </source>
</evidence>
<dbReference type="EMBL" id="LAZR01007387">
    <property type="protein sequence ID" value="KKM85571.1"/>
    <property type="molecule type" value="Genomic_DNA"/>
</dbReference>
<dbReference type="AlphaFoldDB" id="A0A0F9LEB3"/>
<dbReference type="Gene3D" id="1.10.10.10">
    <property type="entry name" value="Winged helix-like DNA-binding domain superfamily/Winged helix DNA-binding domain"/>
    <property type="match status" value="1"/>
</dbReference>
<name>A0A0F9LEB3_9ZZZZ</name>
<proteinExistence type="predicted"/>
<evidence type="ECO:0000313" key="1">
    <source>
        <dbReference type="EMBL" id="KKM85571.1"/>
    </source>
</evidence>
<organism evidence="1">
    <name type="scientific">marine sediment metagenome</name>
    <dbReference type="NCBI Taxonomy" id="412755"/>
    <lineage>
        <taxon>unclassified sequences</taxon>
        <taxon>metagenomes</taxon>
        <taxon>ecological metagenomes</taxon>
    </lineage>
</organism>
<dbReference type="InterPro" id="IPR036388">
    <property type="entry name" value="WH-like_DNA-bd_sf"/>
</dbReference>
<gene>
    <name evidence="1" type="ORF">LCGC14_1287630</name>
</gene>
<comment type="caution">
    <text evidence="1">The sequence shown here is derived from an EMBL/GenBank/DDBJ whole genome shotgun (WGS) entry which is preliminary data.</text>
</comment>